<accession>E6ZSE5</accession>
<feature type="region of interest" description="Disordered" evidence="1">
    <location>
        <begin position="338"/>
        <end position="464"/>
    </location>
</feature>
<feature type="compositionally biased region" description="Basic residues" evidence="1">
    <location>
        <begin position="359"/>
        <end position="370"/>
    </location>
</feature>
<keyword evidence="3" id="KW-1185">Reference proteome</keyword>
<organism evidence="2 3">
    <name type="scientific">Sporisorium reilianum (strain SRZ2)</name>
    <name type="common">Maize head smut fungus</name>
    <dbReference type="NCBI Taxonomy" id="999809"/>
    <lineage>
        <taxon>Eukaryota</taxon>
        <taxon>Fungi</taxon>
        <taxon>Dikarya</taxon>
        <taxon>Basidiomycota</taxon>
        <taxon>Ustilaginomycotina</taxon>
        <taxon>Ustilaginomycetes</taxon>
        <taxon>Ustilaginales</taxon>
        <taxon>Ustilaginaceae</taxon>
        <taxon>Sporisorium</taxon>
    </lineage>
</organism>
<gene>
    <name evidence="2" type="ORF">sr16357</name>
</gene>
<sequence length="501" mass="55167">MQASDPSSSVVQDLSLEHFGSQQDGFEIVSQRRVEPLSERIEPFEAWQAQFKQEEQDHDFPVPPLISTADAYNGSQRPISFRPHDVPTSSKGHPPHQATNGASDQHSSLYSSNVDLAVDWNALQSLPDAQIPPRRGSQNGRLLQHPPYNFQASSSVRTAQHSDLAPPSSSLADLDATLSSTRSAISMRAPAPEPRDSEPNRLKEIEESIHCFWLVSENRMSQVQDELRDISANTRGTLLEQEQMSLQMAQILPLQVEIAQKVVRAADDRRVIYSRIRSLEESSAAWQKELKTMLEAMQAEFRAGMEIVHELAAKGRKPPPAPKVKSEAAAAAATATAAATTSAPAATATTPATTTAPKNNKRPSPTRKKTSPSNGKKAKVPPADDEESVAPPPSSAAVSSIVATKQGVPDSSQDNDQQQQPQQQQQQQHHHYQHQRQLRPQPPATAWTRENRSQSHSQPMLPSHHDLSFDQVQLVPRPHTAAPYLHDIQPNIGSMEMAMRH</sequence>
<dbReference type="AlphaFoldDB" id="E6ZSE5"/>
<dbReference type="VEuPathDB" id="FungiDB:sr16357"/>
<feature type="compositionally biased region" description="Basic residues" evidence="1">
    <location>
        <begin position="428"/>
        <end position="437"/>
    </location>
</feature>
<dbReference type="eggNOG" id="ENOG502SEGK">
    <property type="taxonomic scope" value="Eukaryota"/>
</dbReference>
<feature type="compositionally biased region" description="Low complexity" evidence="1">
    <location>
        <begin position="338"/>
        <end position="357"/>
    </location>
</feature>
<feature type="compositionally biased region" description="Low complexity" evidence="1">
    <location>
        <begin position="417"/>
        <end position="427"/>
    </location>
</feature>
<reference evidence="2 3" key="1">
    <citation type="journal article" date="2010" name="Science">
        <title>Pathogenicity determinants in smut fungi revealed by genome comparison.</title>
        <authorList>
            <person name="Schirawski J."/>
            <person name="Mannhaupt G."/>
            <person name="Muench K."/>
            <person name="Brefort T."/>
            <person name="Schipper K."/>
            <person name="Doehlemann G."/>
            <person name="Di Stasio M."/>
            <person name="Roessel N."/>
            <person name="Mendoza-Mendoza A."/>
            <person name="Pester D."/>
            <person name="Mueller O."/>
            <person name="Winterberg B."/>
            <person name="Meyer E."/>
            <person name="Ghareeb H."/>
            <person name="Wollenberg T."/>
            <person name="Muensterkoetter M."/>
            <person name="Wong P."/>
            <person name="Walter M."/>
            <person name="Stukenbrock E."/>
            <person name="Gueldener U."/>
            <person name="Kahmann R."/>
        </authorList>
    </citation>
    <scope>NUCLEOTIDE SEQUENCE [LARGE SCALE GENOMIC DNA]</scope>
    <source>
        <strain evidence="3">SRZ2</strain>
    </source>
</reference>
<dbReference type="Proteomes" id="UP000008867">
    <property type="component" value="Chromosome 19"/>
</dbReference>
<dbReference type="OrthoDB" id="2556779at2759"/>
<feature type="region of interest" description="Disordered" evidence="1">
    <location>
        <begin position="51"/>
        <end position="107"/>
    </location>
</feature>
<proteinExistence type="predicted"/>
<evidence type="ECO:0000313" key="3">
    <source>
        <dbReference type="Proteomes" id="UP000008867"/>
    </source>
</evidence>
<evidence type="ECO:0000256" key="1">
    <source>
        <dbReference type="SAM" id="MobiDB-lite"/>
    </source>
</evidence>
<name>E6ZSE5_SPORE</name>
<feature type="compositionally biased region" description="Polar residues" evidence="1">
    <location>
        <begin position="87"/>
        <end position="107"/>
    </location>
</feature>
<dbReference type="HOGENOM" id="CLU_544197_0_0_1"/>
<protein>
    <submittedName>
        <fullName evidence="2">Uncharacterized protein</fullName>
    </submittedName>
</protein>
<dbReference type="EMBL" id="FQ311440">
    <property type="protein sequence ID" value="CBQ70152.1"/>
    <property type="molecule type" value="Genomic_DNA"/>
</dbReference>
<evidence type="ECO:0000313" key="2">
    <source>
        <dbReference type="EMBL" id="CBQ70152.1"/>
    </source>
</evidence>
<feature type="region of interest" description="Disordered" evidence="1">
    <location>
        <begin position="127"/>
        <end position="148"/>
    </location>
</feature>